<feature type="domain" description="Translation initiation factor IF2/IF5" evidence="2">
    <location>
        <begin position="130"/>
        <end position="242"/>
    </location>
</feature>
<keyword evidence="4" id="KW-1185">Reference proteome</keyword>
<keyword evidence="3" id="KW-0648">Protein biosynthesis</keyword>
<reference evidence="3" key="1">
    <citation type="journal article" date="2020" name="Stud. Mycol.">
        <title>101 Dothideomycetes genomes: a test case for predicting lifestyles and emergence of pathogens.</title>
        <authorList>
            <person name="Haridas S."/>
            <person name="Albert R."/>
            <person name="Binder M."/>
            <person name="Bloem J."/>
            <person name="Labutti K."/>
            <person name="Salamov A."/>
            <person name="Andreopoulos B."/>
            <person name="Baker S."/>
            <person name="Barry K."/>
            <person name="Bills G."/>
            <person name="Bluhm B."/>
            <person name="Cannon C."/>
            <person name="Castanera R."/>
            <person name="Culley D."/>
            <person name="Daum C."/>
            <person name="Ezra D."/>
            <person name="Gonzalez J."/>
            <person name="Henrissat B."/>
            <person name="Kuo A."/>
            <person name="Liang C."/>
            <person name="Lipzen A."/>
            <person name="Lutzoni F."/>
            <person name="Magnuson J."/>
            <person name="Mondo S."/>
            <person name="Nolan M."/>
            <person name="Ohm R."/>
            <person name="Pangilinan J."/>
            <person name="Park H.-J."/>
            <person name="Ramirez L."/>
            <person name="Alfaro M."/>
            <person name="Sun H."/>
            <person name="Tritt A."/>
            <person name="Yoshinaga Y."/>
            <person name="Zwiers L.-H."/>
            <person name="Turgeon B."/>
            <person name="Goodwin S."/>
            <person name="Spatafora J."/>
            <person name="Crous P."/>
            <person name="Grigoriev I."/>
        </authorList>
    </citation>
    <scope>NUCLEOTIDE SEQUENCE</scope>
    <source>
        <strain evidence="3">CBS 279.74</strain>
    </source>
</reference>
<name>A0A6G1KSD8_9PLEO</name>
<dbReference type="SUPFAM" id="SSF100966">
    <property type="entry name" value="Translation initiation factor 2 beta, aIF2beta, N-terminal domain"/>
    <property type="match status" value="1"/>
</dbReference>
<evidence type="ECO:0000256" key="1">
    <source>
        <dbReference type="SAM" id="MobiDB-lite"/>
    </source>
</evidence>
<dbReference type="PANTHER" id="PTHR23001">
    <property type="entry name" value="EUKARYOTIC TRANSLATION INITIATION FACTOR"/>
    <property type="match status" value="1"/>
</dbReference>
<dbReference type="GO" id="GO:0003743">
    <property type="term" value="F:translation initiation factor activity"/>
    <property type="evidence" value="ECO:0007669"/>
    <property type="project" value="UniProtKB-KW"/>
</dbReference>
<dbReference type="OrthoDB" id="3796400at2759"/>
<feature type="region of interest" description="Disordered" evidence="1">
    <location>
        <begin position="245"/>
        <end position="272"/>
    </location>
</feature>
<accession>A0A6G1KSD8</accession>
<dbReference type="Pfam" id="PF01873">
    <property type="entry name" value="eIF-5_eIF-2B"/>
    <property type="match status" value="1"/>
</dbReference>
<dbReference type="EMBL" id="MU005764">
    <property type="protein sequence ID" value="KAF2715465.1"/>
    <property type="molecule type" value="Genomic_DNA"/>
</dbReference>
<evidence type="ECO:0000313" key="4">
    <source>
        <dbReference type="Proteomes" id="UP000799428"/>
    </source>
</evidence>
<evidence type="ECO:0000259" key="2">
    <source>
        <dbReference type="SMART" id="SM00653"/>
    </source>
</evidence>
<keyword evidence="3" id="KW-0396">Initiation factor</keyword>
<protein>
    <submittedName>
        <fullName evidence="3">Translation initiation factor IF2/IF5</fullName>
    </submittedName>
</protein>
<dbReference type="InterPro" id="IPR045196">
    <property type="entry name" value="IF2/IF5"/>
</dbReference>
<dbReference type="Proteomes" id="UP000799428">
    <property type="component" value="Unassembled WGS sequence"/>
</dbReference>
<organism evidence="3 4">
    <name type="scientific">Pleomassaria siparia CBS 279.74</name>
    <dbReference type="NCBI Taxonomy" id="1314801"/>
    <lineage>
        <taxon>Eukaryota</taxon>
        <taxon>Fungi</taxon>
        <taxon>Dikarya</taxon>
        <taxon>Ascomycota</taxon>
        <taxon>Pezizomycotina</taxon>
        <taxon>Dothideomycetes</taxon>
        <taxon>Pleosporomycetidae</taxon>
        <taxon>Pleosporales</taxon>
        <taxon>Pleomassariaceae</taxon>
        <taxon>Pleomassaria</taxon>
    </lineage>
</organism>
<gene>
    <name evidence="3" type="ORF">K504DRAFT_529638</name>
</gene>
<proteinExistence type="predicted"/>
<dbReference type="AlphaFoldDB" id="A0A6G1KSD8"/>
<dbReference type="SMART" id="SM00653">
    <property type="entry name" value="eIF2B_5"/>
    <property type="match status" value="1"/>
</dbReference>
<dbReference type="InterPro" id="IPR016189">
    <property type="entry name" value="Transl_init_fac_IF2/IF5_N"/>
</dbReference>
<sequence length="288" mass="32596">MHSWTDDSSTDHHSEPFPIRLARIRFQILATTTLTHSSRNPEYIDSTLPLIYSVPFNMQVPNVDFPVKKNPSTKHASKLPTTWCHDTDDAVLGTGIFTHNATPIIPYNLLLQRLYLQKEHFYPSLNTYRKSNHRTVKLHVIPSGRKKTTLGNFAEMCKGMNRDPGHVTRFLVKELGTSHSSDAHHHSRLVLKGRFASKQIEKCLGCYRGLYVICPECKSSDTTLSPTETRAFLIEALKTGYVNMVPKRRKEREQEREPEPGPEQGGAGIIVRGPGRHCSTACRLKAKL</sequence>
<dbReference type="InterPro" id="IPR002735">
    <property type="entry name" value="Transl_init_fac_IF2/IF5_dom"/>
</dbReference>
<evidence type="ECO:0000313" key="3">
    <source>
        <dbReference type="EMBL" id="KAF2715465.1"/>
    </source>
</evidence>
<dbReference type="Gene3D" id="3.30.30.170">
    <property type="match status" value="1"/>
</dbReference>